<keyword evidence="2 9" id="KW-0686">Riboflavin biosynthesis</keyword>
<evidence type="ECO:0000256" key="3">
    <source>
        <dbReference type="ARBA" id="ARBA00022723"/>
    </source>
</evidence>
<keyword evidence="6 9" id="KW-0862">Zinc</keyword>
<feature type="active site" description="Proton acceptor" evidence="9">
    <location>
        <position position="189"/>
    </location>
</feature>
<dbReference type="GO" id="GO:0005525">
    <property type="term" value="F:GTP binding"/>
    <property type="evidence" value="ECO:0007669"/>
    <property type="project" value="UniProtKB-KW"/>
</dbReference>
<dbReference type="Gene3D" id="3.40.50.10990">
    <property type="entry name" value="GTP cyclohydrolase II"/>
    <property type="match status" value="1"/>
</dbReference>
<dbReference type="NCBIfam" id="NF001591">
    <property type="entry name" value="PRK00393.1"/>
    <property type="match status" value="1"/>
</dbReference>
<keyword evidence="4 9" id="KW-0547">Nucleotide-binding</keyword>
<dbReference type="OrthoDB" id="9793111at2"/>
<comment type="similarity">
    <text evidence="9">Belongs to the GTP cyclohydrolase II family.</text>
</comment>
<keyword evidence="3 9" id="KW-0479">Metal-binding</keyword>
<dbReference type="Proteomes" id="UP000018731">
    <property type="component" value="Unassembled WGS sequence"/>
</dbReference>
<comment type="caution">
    <text evidence="9">Lacks conserved residue(s) required for the propagation of feature annotation.</text>
</comment>
<feature type="binding site" evidence="9">
    <location>
        <begin position="155"/>
        <end position="157"/>
    </location>
    <ligand>
        <name>GTP</name>
        <dbReference type="ChEBI" id="CHEBI:37565"/>
    </ligand>
</feature>
<comment type="caution">
    <text evidence="11">The sequence shown here is derived from an EMBL/GenBank/DDBJ whole genome shotgun (WGS) entry which is preliminary data.</text>
</comment>
<feature type="binding site" evidence="9">
    <location>
        <position position="124"/>
    </location>
    <ligand>
        <name>Zn(2+)</name>
        <dbReference type="ChEBI" id="CHEBI:29105"/>
        <note>catalytic</note>
    </ligand>
</feature>
<dbReference type="InterPro" id="IPR032677">
    <property type="entry name" value="GTP_cyclohydro_II"/>
</dbReference>
<comment type="function">
    <text evidence="9">Catalyzes the conversion of GTP to 2,5-diamino-6-ribosylamino-4(3H)-pyrimidinone 5'-phosphate (DARP), formate and pyrophosphate.</text>
</comment>
<dbReference type="Pfam" id="PF00925">
    <property type="entry name" value="GTP_cyclohydro2"/>
    <property type="match status" value="1"/>
</dbReference>
<dbReference type="HAMAP" id="MF_00179">
    <property type="entry name" value="RibA"/>
    <property type="match status" value="1"/>
</dbReference>
<feature type="domain" description="GTP cyclohydrolase II" evidence="10">
    <location>
        <begin position="84"/>
        <end position="224"/>
    </location>
</feature>
<sequence length="255" mass="28531">MDLEISTQAKLPTRFGDFVIQSFLQKSPQKESVPQAHFANQPKEHLVVLSENLAKILAQNLQSFEQNHKQDFGKQNFKKVDSSQKDFGNIDSTNVCQKTFSDFTPLLRVHSECLTGDVFGSQKCDCGGELALAMQKIAQSDREGRGGLLIYLRQEGRGIGLFNKVNAYALQDKGYDTVEANIALGFSSDDRDYSIVGGILEYYGIGEVELLTNNPKKIEAISRFVRVKRSEIIIEANKHNQKYLATKKAKLGHLL</sequence>
<evidence type="ECO:0000313" key="11">
    <source>
        <dbReference type="EMBL" id="ETD23352.1"/>
    </source>
</evidence>
<evidence type="ECO:0000256" key="4">
    <source>
        <dbReference type="ARBA" id="ARBA00022741"/>
    </source>
</evidence>
<accession>V8C8E7</accession>
<feature type="binding site" evidence="9">
    <location>
        <position position="212"/>
    </location>
    <ligand>
        <name>GTP</name>
        <dbReference type="ChEBI" id="CHEBI:37565"/>
    </ligand>
</feature>
<dbReference type="STRING" id="1357400.HMPREF2086_01154"/>
<evidence type="ECO:0000256" key="5">
    <source>
        <dbReference type="ARBA" id="ARBA00022801"/>
    </source>
</evidence>
<dbReference type="UniPathway" id="UPA00275">
    <property type="reaction ID" value="UER00400"/>
</dbReference>
<dbReference type="RefSeq" id="WP_023927877.1">
    <property type="nucleotide sequence ID" value="NZ_KI669454.1"/>
</dbReference>
<dbReference type="InterPro" id="IPR000926">
    <property type="entry name" value="RibA"/>
</dbReference>
<evidence type="ECO:0000256" key="1">
    <source>
        <dbReference type="ARBA" id="ARBA00004853"/>
    </source>
</evidence>
<evidence type="ECO:0000256" key="6">
    <source>
        <dbReference type="ARBA" id="ARBA00022833"/>
    </source>
</evidence>
<dbReference type="SUPFAM" id="SSF142695">
    <property type="entry name" value="RibA-like"/>
    <property type="match status" value="1"/>
</dbReference>
<feature type="binding site" evidence="9">
    <location>
        <position position="113"/>
    </location>
    <ligand>
        <name>Zn(2+)</name>
        <dbReference type="ChEBI" id="CHEBI:29105"/>
        <note>catalytic</note>
    </ligand>
</feature>
<protein>
    <recommendedName>
        <fullName evidence="9">GTP cyclohydrolase-2</fullName>
        <ecNumber evidence="9">3.5.4.25</ecNumber>
    </recommendedName>
    <alternativeName>
        <fullName evidence="9">GTP cyclohydrolase II</fullName>
    </alternativeName>
</protein>
<dbReference type="EC" id="3.5.4.25" evidence="9"/>
<evidence type="ECO:0000256" key="2">
    <source>
        <dbReference type="ARBA" id="ARBA00022619"/>
    </source>
</evidence>
<feature type="binding site" evidence="9">
    <location>
        <position position="126"/>
    </location>
    <ligand>
        <name>Zn(2+)</name>
        <dbReference type="ChEBI" id="CHEBI:29105"/>
        <note>catalytic</note>
    </ligand>
</feature>
<dbReference type="GO" id="GO:0003935">
    <property type="term" value="F:GTP cyclohydrolase II activity"/>
    <property type="evidence" value="ECO:0007669"/>
    <property type="project" value="UniProtKB-UniRule"/>
</dbReference>
<evidence type="ECO:0000256" key="9">
    <source>
        <dbReference type="HAMAP-Rule" id="MF_00179"/>
    </source>
</evidence>
<comment type="cofactor">
    <cofactor evidence="9">
        <name>Zn(2+)</name>
        <dbReference type="ChEBI" id="CHEBI:29105"/>
    </cofactor>
    <text evidence="9">Binds 1 zinc ion per subunit.</text>
</comment>
<evidence type="ECO:0000313" key="12">
    <source>
        <dbReference type="Proteomes" id="UP000018731"/>
    </source>
</evidence>
<feature type="active site" description="Nucleophile" evidence="9">
    <location>
        <position position="191"/>
    </location>
</feature>
<dbReference type="AlphaFoldDB" id="V8C8E7"/>
<dbReference type="NCBIfam" id="TIGR00505">
    <property type="entry name" value="ribA"/>
    <property type="match status" value="1"/>
</dbReference>
<dbReference type="eggNOG" id="COG0807">
    <property type="taxonomic scope" value="Bacteria"/>
</dbReference>
<name>V8C8E7_9HELI</name>
<keyword evidence="7 9" id="KW-0342">GTP-binding</keyword>
<dbReference type="GO" id="GO:0009231">
    <property type="term" value="P:riboflavin biosynthetic process"/>
    <property type="evidence" value="ECO:0007669"/>
    <property type="project" value="UniProtKB-UniRule"/>
</dbReference>
<gene>
    <name evidence="9" type="primary">ribA</name>
    <name evidence="11" type="ORF">HMPREF2086_01154</name>
</gene>
<feature type="binding site" evidence="9">
    <location>
        <position position="177"/>
    </location>
    <ligand>
        <name>GTP</name>
        <dbReference type="ChEBI" id="CHEBI:37565"/>
    </ligand>
</feature>
<evidence type="ECO:0000259" key="10">
    <source>
        <dbReference type="Pfam" id="PF00925"/>
    </source>
</evidence>
<organism evidence="11 12">
    <name type="scientific">Helicobacter macacae MIT 99-5501</name>
    <dbReference type="NCBI Taxonomy" id="1357400"/>
    <lineage>
        <taxon>Bacteria</taxon>
        <taxon>Pseudomonadati</taxon>
        <taxon>Campylobacterota</taxon>
        <taxon>Epsilonproteobacteria</taxon>
        <taxon>Campylobacterales</taxon>
        <taxon>Helicobacteraceae</taxon>
        <taxon>Helicobacter</taxon>
    </lineage>
</organism>
<dbReference type="EMBL" id="AZJI01000005">
    <property type="protein sequence ID" value="ETD23352.1"/>
    <property type="molecule type" value="Genomic_DNA"/>
</dbReference>
<dbReference type="InterPro" id="IPR036144">
    <property type="entry name" value="RibA-like_sf"/>
</dbReference>
<proteinExistence type="inferred from homology"/>
<reference evidence="11 12" key="1">
    <citation type="journal article" date="2014" name="Genome Announc.">
        <title>Draft genome sequences of six enterohepatic helicobacter species isolated from humans and one from rhesus macaques.</title>
        <authorList>
            <person name="Shen Z."/>
            <person name="Sheh A."/>
            <person name="Young S.K."/>
            <person name="Abouelliel A."/>
            <person name="Ward D.V."/>
            <person name="Earl A.M."/>
            <person name="Fox J.G."/>
        </authorList>
    </citation>
    <scope>NUCLEOTIDE SEQUENCE [LARGE SCALE GENOMIC DNA]</scope>
    <source>
        <strain evidence="11 12">MIT 99-5501</strain>
    </source>
</reference>
<dbReference type="CDD" id="cd00641">
    <property type="entry name" value="GTP_cyclohydro2"/>
    <property type="match status" value="1"/>
</dbReference>
<dbReference type="HOGENOM" id="CLU_020273_2_1_7"/>
<comment type="catalytic activity">
    <reaction evidence="8 9">
        <text>GTP + 4 H2O = 2,5-diamino-6-hydroxy-4-(5-phosphoribosylamino)-pyrimidine + formate + 2 phosphate + 3 H(+)</text>
        <dbReference type="Rhea" id="RHEA:23704"/>
        <dbReference type="ChEBI" id="CHEBI:15377"/>
        <dbReference type="ChEBI" id="CHEBI:15378"/>
        <dbReference type="ChEBI" id="CHEBI:15740"/>
        <dbReference type="ChEBI" id="CHEBI:37565"/>
        <dbReference type="ChEBI" id="CHEBI:43474"/>
        <dbReference type="ChEBI" id="CHEBI:58614"/>
        <dbReference type="EC" id="3.5.4.25"/>
    </reaction>
</comment>
<keyword evidence="12" id="KW-1185">Reference proteome</keyword>
<comment type="pathway">
    <text evidence="1 9">Cofactor biosynthesis; riboflavin biosynthesis; 5-amino-6-(D-ribitylamino)uracil from GTP: step 1/4.</text>
</comment>
<dbReference type="GO" id="GO:0005829">
    <property type="term" value="C:cytosol"/>
    <property type="evidence" value="ECO:0007669"/>
    <property type="project" value="TreeGrafter"/>
</dbReference>
<feature type="binding site" evidence="9">
    <location>
        <begin position="108"/>
        <end position="112"/>
    </location>
    <ligand>
        <name>GTP</name>
        <dbReference type="ChEBI" id="CHEBI:37565"/>
    </ligand>
</feature>
<dbReference type="PANTHER" id="PTHR21327">
    <property type="entry name" value="GTP CYCLOHYDROLASE II-RELATED"/>
    <property type="match status" value="1"/>
</dbReference>
<evidence type="ECO:0000256" key="8">
    <source>
        <dbReference type="ARBA" id="ARBA00049295"/>
    </source>
</evidence>
<dbReference type="PANTHER" id="PTHR21327:SF18">
    <property type="entry name" value="3,4-DIHYDROXY-2-BUTANONE 4-PHOSPHATE SYNTHASE"/>
    <property type="match status" value="1"/>
</dbReference>
<keyword evidence="5 9" id="KW-0378">Hydrolase</keyword>
<dbReference type="PATRIC" id="fig|1357400.3.peg.1566"/>
<dbReference type="GO" id="GO:0008270">
    <property type="term" value="F:zinc ion binding"/>
    <property type="evidence" value="ECO:0007669"/>
    <property type="project" value="UniProtKB-UniRule"/>
</dbReference>
<evidence type="ECO:0000256" key="7">
    <source>
        <dbReference type="ARBA" id="ARBA00023134"/>
    </source>
</evidence>
<feature type="binding site" evidence="9">
    <location>
        <position position="217"/>
    </location>
    <ligand>
        <name>GTP</name>
        <dbReference type="ChEBI" id="CHEBI:37565"/>
    </ligand>
</feature>